<proteinExistence type="predicted"/>
<sequence length="115" mass="12213">MELLAQRQALGAGSLAQALAWAHARCPGTGARPLATLLVLNADPRAQPLLQPQTYGAEPQVQPLAQPQLLAPDTEPRAQLLVQAQKHGAEPQPMAVQWGTQLEAFAEKLAAVQRG</sequence>
<dbReference type="AlphaFoldDB" id="A0AAE0BEV9"/>
<dbReference type="EMBL" id="LGRX02035318">
    <property type="protein sequence ID" value="KAK3235318.1"/>
    <property type="molecule type" value="Genomic_DNA"/>
</dbReference>
<name>A0AAE0BEV9_9CHLO</name>
<reference evidence="1 2" key="1">
    <citation type="journal article" date="2015" name="Genome Biol. Evol.">
        <title>Comparative Genomics of a Bacterivorous Green Alga Reveals Evolutionary Causalities and Consequences of Phago-Mixotrophic Mode of Nutrition.</title>
        <authorList>
            <person name="Burns J.A."/>
            <person name="Paasch A."/>
            <person name="Narechania A."/>
            <person name="Kim E."/>
        </authorList>
    </citation>
    <scope>NUCLEOTIDE SEQUENCE [LARGE SCALE GENOMIC DNA]</scope>
    <source>
        <strain evidence="1 2">PLY_AMNH</strain>
    </source>
</reference>
<evidence type="ECO:0000313" key="1">
    <source>
        <dbReference type="EMBL" id="KAK3235318.1"/>
    </source>
</evidence>
<evidence type="ECO:0000313" key="2">
    <source>
        <dbReference type="Proteomes" id="UP001190700"/>
    </source>
</evidence>
<gene>
    <name evidence="1" type="ORF">CYMTET_54470</name>
</gene>
<comment type="caution">
    <text evidence="1">The sequence shown here is derived from an EMBL/GenBank/DDBJ whole genome shotgun (WGS) entry which is preliminary data.</text>
</comment>
<dbReference type="Proteomes" id="UP001190700">
    <property type="component" value="Unassembled WGS sequence"/>
</dbReference>
<accession>A0AAE0BEV9</accession>
<organism evidence="1 2">
    <name type="scientific">Cymbomonas tetramitiformis</name>
    <dbReference type="NCBI Taxonomy" id="36881"/>
    <lineage>
        <taxon>Eukaryota</taxon>
        <taxon>Viridiplantae</taxon>
        <taxon>Chlorophyta</taxon>
        <taxon>Pyramimonadophyceae</taxon>
        <taxon>Pyramimonadales</taxon>
        <taxon>Pyramimonadaceae</taxon>
        <taxon>Cymbomonas</taxon>
    </lineage>
</organism>
<protein>
    <submittedName>
        <fullName evidence="1">Uncharacterized protein</fullName>
    </submittedName>
</protein>
<keyword evidence="2" id="KW-1185">Reference proteome</keyword>